<dbReference type="Gene3D" id="3.40.50.1820">
    <property type="entry name" value="alpha/beta hydrolase"/>
    <property type="match status" value="1"/>
</dbReference>
<dbReference type="RefSeq" id="WP_104699786.1">
    <property type="nucleotide sequence ID" value="NZ_FZPP01000014.1"/>
</dbReference>
<organism evidence="1 2">
    <name type="scientific">Helicobacter marmotae</name>
    <dbReference type="NCBI Taxonomy" id="152490"/>
    <lineage>
        <taxon>Bacteria</taxon>
        <taxon>Pseudomonadati</taxon>
        <taxon>Campylobacterota</taxon>
        <taxon>Epsilonproteobacteria</taxon>
        <taxon>Campylobacterales</taxon>
        <taxon>Helicobacteraceae</taxon>
        <taxon>Helicobacter</taxon>
    </lineage>
</organism>
<dbReference type="Pfam" id="PF05728">
    <property type="entry name" value="UPF0227"/>
    <property type="match status" value="1"/>
</dbReference>
<dbReference type="InterPro" id="IPR029058">
    <property type="entry name" value="AB_hydrolase_fold"/>
</dbReference>
<gene>
    <name evidence="1" type="ORF">CQA63_06270</name>
</gene>
<comment type="caution">
    <text evidence="1">The sequence shown here is derived from an EMBL/GenBank/DDBJ whole genome shotgun (WGS) entry which is preliminary data.</text>
</comment>
<evidence type="ECO:0000313" key="1">
    <source>
        <dbReference type="EMBL" id="RDU59507.1"/>
    </source>
</evidence>
<dbReference type="OrthoDB" id="5323556at2"/>
<dbReference type="SUPFAM" id="SSF53474">
    <property type="entry name" value="alpha/beta-Hydrolases"/>
    <property type="match status" value="1"/>
</dbReference>
<proteinExistence type="predicted"/>
<dbReference type="Proteomes" id="UP000256599">
    <property type="component" value="Unassembled WGS sequence"/>
</dbReference>
<accession>A0A3D8I315</accession>
<dbReference type="EMBL" id="NXLR01000011">
    <property type="protein sequence ID" value="RDU59507.1"/>
    <property type="molecule type" value="Genomic_DNA"/>
</dbReference>
<dbReference type="AlphaFoldDB" id="A0A3D8I315"/>
<reference evidence="1 2" key="1">
    <citation type="submission" date="2018-04" db="EMBL/GenBank/DDBJ databases">
        <title>Novel Campyloabacter and Helicobacter Species and Strains.</title>
        <authorList>
            <person name="Mannion A.J."/>
            <person name="Shen Z."/>
            <person name="Fox J.G."/>
        </authorList>
    </citation>
    <scope>NUCLEOTIDE SEQUENCE [LARGE SCALE GENOMIC DNA]</scope>
    <source>
        <strain evidence="1 2">MIT 98-6070</strain>
    </source>
</reference>
<dbReference type="InterPro" id="IPR008886">
    <property type="entry name" value="UPF0227/Esterase_YqiA"/>
</dbReference>
<evidence type="ECO:0000313" key="2">
    <source>
        <dbReference type="Proteomes" id="UP000256599"/>
    </source>
</evidence>
<protein>
    <recommendedName>
        <fullName evidence="3">Esterase</fullName>
    </recommendedName>
</protein>
<evidence type="ECO:0008006" key="3">
    <source>
        <dbReference type="Google" id="ProtNLM"/>
    </source>
</evidence>
<sequence>MQFFYSHGFHSSQNSLSYKGICAGLNLAPLELIYENGGDFRTNLQACKSQLIEHKFRPPFGFIGNSLGAFYLWQLILHAPKLNIALPEVFILFNPVFEPLSQLKKYINMPQSNSTTGAGFSLSRKNWQSYAHALRTPMPSAIRTLVFLSVDDERIDGSISEAYWGEYAQIRHIQGGHIISDFSALYADVHSFLMG</sequence>
<keyword evidence="2" id="KW-1185">Reference proteome</keyword>
<name>A0A3D8I315_9HELI</name>